<name>A0A367INW1_RHIST</name>
<keyword evidence="3" id="KW-1185">Reference proteome</keyword>
<protein>
    <recommendedName>
        <fullName evidence="4">Myb-like domain-containing protein</fullName>
    </recommendedName>
</protein>
<dbReference type="EMBL" id="PJQM01006614">
    <property type="protein sequence ID" value="RCH79390.1"/>
    <property type="molecule type" value="Genomic_DNA"/>
</dbReference>
<reference evidence="2 3" key="1">
    <citation type="journal article" date="2018" name="G3 (Bethesda)">
        <title>Phylogenetic and Phylogenomic Definition of Rhizopus Species.</title>
        <authorList>
            <person name="Gryganskyi A.P."/>
            <person name="Golan J."/>
            <person name="Dolatabadi S."/>
            <person name="Mondo S."/>
            <person name="Robb S."/>
            <person name="Idnurm A."/>
            <person name="Muszewska A."/>
            <person name="Steczkiewicz K."/>
            <person name="Masonjones S."/>
            <person name="Liao H.L."/>
            <person name="Gajdeczka M.T."/>
            <person name="Anike F."/>
            <person name="Vuek A."/>
            <person name="Anishchenko I.M."/>
            <person name="Voigt K."/>
            <person name="de Hoog G.S."/>
            <person name="Smith M.E."/>
            <person name="Heitman J."/>
            <person name="Vilgalys R."/>
            <person name="Stajich J.E."/>
        </authorList>
    </citation>
    <scope>NUCLEOTIDE SEQUENCE [LARGE SCALE GENOMIC DNA]</scope>
    <source>
        <strain evidence="2 3">LSU 92-RS-03</strain>
    </source>
</reference>
<evidence type="ECO:0000313" key="3">
    <source>
        <dbReference type="Proteomes" id="UP000253551"/>
    </source>
</evidence>
<feature type="compositionally biased region" description="Basic and acidic residues" evidence="1">
    <location>
        <begin position="57"/>
        <end position="75"/>
    </location>
</feature>
<gene>
    <name evidence="2" type="ORF">CU098_007697</name>
</gene>
<dbReference type="Proteomes" id="UP000253551">
    <property type="component" value="Unassembled WGS sequence"/>
</dbReference>
<feature type="non-terminal residue" evidence="2">
    <location>
        <position position="116"/>
    </location>
</feature>
<accession>A0A367INW1</accession>
<dbReference type="OrthoDB" id="2384577at2759"/>
<evidence type="ECO:0000256" key="1">
    <source>
        <dbReference type="SAM" id="MobiDB-lite"/>
    </source>
</evidence>
<dbReference type="AlphaFoldDB" id="A0A367INW1"/>
<feature type="region of interest" description="Disordered" evidence="1">
    <location>
        <begin position="56"/>
        <end position="75"/>
    </location>
</feature>
<evidence type="ECO:0008006" key="4">
    <source>
        <dbReference type="Google" id="ProtNLM"/>
    </source>
</evidence>
<evidence type="ECO:0000313" key="2">
    <source>
        <dbReference type="EMBL" id="RCH79390.1"/>
    </source>
</evidence>
<comment type="caution">
    <text evidence="2">The sequence shown here is derived from an EMBL/GenBank/DDBJ whole genome shotgun (WGS) entry which is preliminary data.</text>
</comment>
<organism evidence="2 3">
    <name type="scientific">Rhizopus stolonifer</name>
    <name type="common">Rhizopus nigricans</name>
    <dbReference type="NCBI Taxonomy" id="4846"/>
    <lineage>
        <taxon>Eukaryota</taxon>
        <taxon>Fungi</taxon>
        <taxon>Fungi incertae sedis</taxon>
        <taxon>Mucoromycota</taxon>
        <taxon>Mucoromycotina</taxon>
        <taxon>Mucoromycetes</taxon>
        <taxon>Mucorales</taxon>
        <taxon>Mucorineae</taxon>
        <taxon>Rhizopodaceae</taxon>
        <taxon>Rhizopus</taxon>
    </lineage>
</organism>
<proteinExistence type="predicted"/>
<sequence>MQHCQDSHRIVLPPIRCFDPLNPEYTKRPILDSIHPLDATMEPPSLPLKRRSFHAFEPVHESPKRHSLQDERKKPRWSMEDRARLIYAIIKDKQLDDMTTFDWNSISSHVHRNHKA</sequence>